<dbReference type="PANTHER" id="PTHR30041">
    <property type="entry name" value="ARSENATE REDUCTASE"/>
    <property type="match status" value="1"/>
</dbReference>
<dbReference type="Gene3D" id="3.40.30.10">
    <property type="entry name" value="Glutaredoxin"/>
    <property type="match status" value="1"/>
</dbReference>
<dbReference type="InterPro" id="IPR006504">
    <property type="entry name" value="Tscrpt_reg_Spx/MgsR"/>
</dbReference>
<comment type="caution">
    <text evidence="2">The sequence shown here is derived from an EMBL/GenBank/DDBJ whole genome shotgun (WGS) entry which is preliminary data.</text>
</comment>
<dbReference type="PROSITE" id="PS51354">
    <property type="entry name" value="GLUTAREDOXIN_2"/>
    <property type="match status" value="1"/>
</dbReference>
<name>A0A2R5F046_9BACL</name>
<sequence>MSTANKITIIQYPKCSTCKAAVKSLKEKGNEVVLRDINEDTPTAAELKALLELGGFELKKLFNTSGEVYRELGLKDKLASMSEDEKLELLSQHGMLIKRPIATDGKQVTIGYKEEHYAEVWGKS</sequence>
<reference evidence="2 3" key="1">
    <citation type="submission" date="2017-08" db="EMBL/GenBank/DDBJ databases">
        <title>Substantial Increase in Enzyme Production by Combined Drug-Resistance Mutations in Paenibacillus agaridevorans.</title>
        <authorList>
            <person name="Tanaka Y."/>
            <person name="Funane K."/>
            <person name="Hosaka T."/>
            <person name="Shiwa Y."/>
            <person name="Fujita N."/>
            <person name="Miyazaki T."/>
            <person name="Yoshikawa H."/>
            <person name="Murakami K."/>
            <person name="Kasahara K."/>
            <person name="Inaoka T."/>
            <person name="Hiraga Y."/>
            <person name="Ochi K."/>
        </authorList>
    </citation>
    <scope>NUCLEOTIDE SEQUENCE [LARGE SCALE GENOMIC DNA]</scope>
    <source>
        <strain evidence="2 3">T-3040</strain>
    </source>
</reference>
<dbReference type="Pfam" id="PF03960">
    <property type="entry name" value="ArsC"/>
    <property type="match status" value="1"/>
</dbReference>
<proteinExistence type="inferred from homology"/>
<dbReference type="InterPro" id="IPR036249">
    <property type="entry name" value="Thioredoxin-like_sf"/>
</dbReference>
<evidence type="ECO:0000256" key="1">
    <source>
        <dbReference type="PROSITE-ProRule" id="PRU01282"/>
    </source>
</evidence>
<accession>A0A2R5F046</accession>
<dbReference type="PANTHER" id="PTHR30041:SF8">
    <property type="entry name" value="PROTEIN YFFB"/>
    <property type="match status" value="1"/>
</dbReference>
<keyword evidence="3" id="KW-1185">Reference proteome</keyword>
<evidence type="ECO:0000313" key="2">
    <source>
        <dbReference type="EMBL" id="GBG09001.1"/>
    </source>
</evidence>
<protein>
    <recommendedName>
        <fullName evidence="4">Arsenate reductase</fullName>
    </recommendedName>
</protein>
<organism evidence="2 3">
    <name type="scientific">Paenibacillus agaridevorans</name>
    <dbReference type="NCBI Taxonomy" id="171404"/>
    <lineage>
        <taxon>Bacteria</taxon>
        <taxon>Bacillati</taxon>
        <taxon>Bacillota</taxon>
        <taxon>Bacilli</taxon>
        <taxon>Bacillales</taxon>
        <taxon>Paenibacillaceae</taxon>
        <taxon>Paenibacillus</taxon>
    </lineage>
</organism>
<dbReference type="NCBIfam" id="TIGR01617">
    <property type="entry name" value="arsC_related"/>
    <property type="match status" value="1"/>
</dbReference>
<gene>
    <name evidence="2" type="ORF">PAT3040_03621</name>
</gene>
<evidence type="ECO:0000313" key="3">
    <source>
        <dbReference type="Proteomes" id="UP000245202"/>
    </source>
</evidence>
<dbReference type="SUPFAM" id="SSF52833">
    <property type="entry name" value="Thioredoxin-like"/>
    <property type="match status" value="1"/>
</dbReference>
<evidence type="ECO:0008006" key="4">
    <source>
        <dbReference type="Google" id="ProtNLM"/>
    </source>
</evidence>
<comment type="similarity">
    <text evidence="1">Belongs to the ArsC family.</text>
</comment>
<dbReference type="AlphaFoldDB" id="A0A2R5F046"/>
<dbReference type="Proteomes" id="UP000245202">
    <property type="component" value="Unassembled WGS sequence"/>
</dbReference>
<dbReference type="RefSeq" id="WP_108993831.1">
    <property type="nucleotide sequence ID" value="NZ_BDQX01000187.1"/>
</dbReference>
<dbReference type="CDD" id="cd03036">
    <property type="entry name" value="ArsC_like"/>
    <property type="match status" value="1"/>
</dbReference>
<dbReference type="InterPro" id="IPR006660">
    <property type="entry name" value="Arsenate_reductase-like"/>
</dbReference>
<dbReference type="EMBL" id="BDQX01000187">
    <property type="protein sequence ID" value="GBG09001.1"/>
    <property type="molecule type" value="Genomic_DNA"/>
</dbReference>
<dbReference type="PROSITE" id="PS51353">
    <property type="entry name" value="ARSC"/>
    <property type="match status" value="1"/>
</dbReference>